<dbReference type="PANTHER" id="PTHR43881:SF1">
    <property type="entry name" value="GAMMA-GLUTAMYLTRANSPEPTIDASE (AFU_ORTHOLOGUE AFUA_4G13580)"/>
    <property type="match status" value="1"/>
</dbReference>
<comment type="pathway">
    <text evidence="4">Sulfur metabolism; glutathione metabolism.</text>
</comment>
<dbReference type="InterPro" id="IPR043138">
    <property type="entry name" value="GGT_lsub"/>
</dbReference>
<evidence type="ECO:0000256" key="1">
    <source>
        <dbReference type="ARBA" id="ARBA00001049"/>
    </source>
</evidence>
<comment type="similarity">
    <text evidence="4">Belongs to the gamma-glutamyltransferase family.</text>
</comment>
<keyword evidence="5" id="KW-0732">Signal</keyword>
<dbReference type="InterPro" id="IPR052896">
    <property type="entry name" value="GGT-like_enzyme"/>
</dbReference>
<keyword evidence="4 6" id="KW-0808">Transferase</keyword>
<evidence type="ECO:0000256" key="2">
    <source>
        <dbReference type="ARBA" id="ARBA00001089"/>
    </source>
</evidence>
<evidence type="ECO:0000313" key="6">
    <source>
        <dbReference type="EMBL" id="MFC7332489.1"/>
    </source>
</evidence>
<sequence>MLELLARPRRAALLALTLAAGLALTAAATAAEAPVAQPGRGDRLVGPNFQGRSEIIARNGMAATSQPLATQVALDILKEGGSAVDAAIAANAALGLMEPTGNGMGGDLFALVWDPKEGKLYGYNGSGRSPRGQTLEQLKARLGGRDSIPGFGSLPVTVPGAVDGWFALHGRFGRLPMQQVLAPAIRYAREGFPLSPFIAQGWARNVARLAAQPDVEETENMLRTFTRDGRPPVAGQMWNNPDLADTLETLAKGGRDAFYKGPVARTIDAYMKRIGGALRYEDFAAHQGAWVEPVSTSYRGYDVWQIPPNGQGLAVLQMLNILEGYDLKAMGHNSADAIHAMVEAKKLAFADRARYYADPDFAAIPLKTLVAKDYARDRRGLIRMDRVATEVPAGRMPESHDTIYLTTADRDGMMVSLIQSNYRGMGSGLVPDGLGFMLQDRGEQFSLEPGHPNVYAPGKRPFHTIIPGFVTKDGKPWLAYGVMGGAMQPQGHVQVLVNMIDFGMNVQAAGDAARWQHDGSPEPVSGPAAAMTDGGVLWLEGGIDPAVLAELTRRGHAASVRPGTHYGSYEAIQRDPVMGVYRGATEMRVDGHAAGY</sequence>
<feature type="chain" id="PRO_5047265482" description="Glutathione hydrolase proenzyme" evidence="5">
    <location>
        <begin position="31"/>
        <end position="596"/>
    </location>
</feature>
<keyword evidence="4 6" id="KW-0012">Acyltransferase</keyword>
<comment type="catalytic activity">
    <reaction evidence="1 4">
        <text>an S-substituted glutathione + H2O = an S-substituted L-cysteinylglycine + L-glutamate</text>
        <dbReference type="Rhea" id="RHEA:59468"/>
        <dbReference type="ChEBI" id="CHEBI:15377"/>
        <dbReference type="ChEBI" id="CHEBI:29985"/>
        <dbReference type="ChEBI" id="CHEBI:90779"/>
        <dbReference type="ChEBI" id="CHEBI:143103"/>
        <dbReference type="EC" id="3.4.19.13"/>
    </reaction>
</comment>
<dbReference type="Gene3D" id="3.60.20.40">
    <property type="match status" value="1"/>
</dbReference>
<dbReference type="PANTHER" id="PTHR43881">
    <property type="entry name" value="GAMMA-GLUTAMYLTRANSPEPTIDASE (AFU_ORTHOLOGUE AFUA_4G13580)"/>
    <property type="match status" value="1"/>
</dbReference>
<dbReference type="EMBL" id="JBHTCM010000005">
    <property type="protein sequence ID" value="MFC7332489.1"/>
    <property type="molecule type" value="Genomic_DNA"/>
</dbReference>
<evidence type="ECO:0000256" key="3">
    <source>
        <dbReference type="ARBA" id="ARBA00047417"/>
    </source>
</evidence>
<protein>
    <recommendedName>
        <fullName evidence="4">Glutathione hydrolase proenzyme</fullName>
        <ecNumber evidence="4">2.3.2.2</ecNumber>
        <ecNumber evidence="4">3.4.19.13</ecNumber>
    </recommendedName>
    <component>
        <recommendedName>
            <fullName evidence="4">Glutathione hydrolase large chain</fullName>
        </recommendedName>
    </component>
    <component>
        <recommendedName>
            <fullName evidence="4">Glutathione hydrolase small chain</fullName>
        </recommendedName>
    </component>
</protein>
<comment type="catalytic activity">
    <reaction evidence="2 4">
        <text>glutathione + H2O = L-cysteinylglycine + L-glutamate</text>
        <dbReference type="Rhea" id="RHEA:28807"/>
        <dbReference type="ChEBI" id="CHEBI:15377"/>
        <dbReference type="ChEBI" id="CHEBI:29985"/>
        <dbReference type="ChEBI" id="CHEBI:57925"/>
        <dbReference type="ChEBI" id="CHEBI:61694"/>
        <dbReference type="EC" id="3.4.19.13"/>
    </reaction>
</comment>
<dbReference type="Pfam" id="PF01019">
    <property type="entry name" value="G_glu_transpept"/>
    <property type="match status" value="1"/>
</dbReference>
<comment type="caution">
    <text evidence="6">The sequence shown here is derived from an EMBL/GenBank/DDBJ whole genome shotgun (WGS) entry which is preliminary data.</text>
</comment>
<dbReference type="PRINTS" id="PR01210">
    <property type="entry name" value="GGTRANSPTASE"/>
</dbReference>
<organism evidence="6 7">
    <name type="scientific">Rhodocista pekingensis</name>
    <dbReference type="NCBI Taxonomy" id="201185"/>
    <lineage>
        <taxon>Bacteria</taxon>
        <taxon>Pseudomonadati</taxon>
        <taxon>Pseudomonadota</taxon>
        <taxon>Alphaproteobacteria</taxon>
        <taxon>Rhodospirillales</taxon>
        <taxon>Azospirillaceae</taxon>
        <taxon>Rhodocista</taxon>
    </lineage>
</organism>
<dbReference type="Proteomes" id="UP001596456">
    <property type="component" value="Unassembled WGS sequence"/>
</dbReference>
<dbReference type="GO" id="GO:0103068">
    <property type="term" value="F:leukotriene C4 gamma-glutamyl transferase activity"/>
    <property type="evidence" value="ECO:0007669"/>
    <property type="project" value="UniProtKB-EC"/>
</dbReference>
<dbReference type="InterPro" id="IPR000101">
    <property type="entry name" value="GGT_peptidase"/>
</dbReference>
<name>A0ABW2KR61_9PROT</name>
<comment type="PTM">
    <text evidence="4">Cleaved by autocatalysis into a large and a small subunit.</text>
</comment>
<dbReference type="EC" id="3.4.19.13" evidence="4"/>
<gene>
    <name evidence="6" type="primary">ggt</name>
    <name evidence="6" type="ORF">ACFQPS_04890</name>
</gene>
<evidence type="ECO:0000313" key="7">
    <source>
        <dbReference type="Proteomes" id="UP001596456"/>
    </source>
</evidence>
<comment type="catalytic activity">
    <reaction evidence="3 4">
        <text>an N-terminal (5-L-glutamyl)-[peptide] + an alpha-amino acid = 5-L-glutamyl amino acid + an N-terminal L-alpha-aminoacyl-[peptide]</text>
        <dbReference type="Rhea" id="RHEA:23904"/>
        <dbReference type="Rhea" id="RHEA-COMP:9780"/>
        <dbReference type="Rhea" id="RHEA-COMP:9795"/>
        <dbReference type="ChEBI" id="CHEBI:77644"/>
        <dbReference type="ChEBI" id="CHEBI:78597"/>
        <dbReference type="ChEBI" id="CHEBI:78599"/>
        <dbReference type="ChEBI" id="CHEBI:78608"/>
        <dbReference type="EC" id="2.3.2.2"/>
    </reaction>
</comment>
<dbReference type="RefSeq" id="WP_377356924.1">
    <property type="nucleotide sequence ID" value="NZ_JBHTCM010000005.1"/>
</dbReference>
<dbReference type="SUPFAM" id="SSF56235">
    <property type="entry name" value="N-terminal nucleophile aminohydrolases (Ntn hydrolases)"/>
    <property type="match status" value="1"/>
</dbReference>
<keyword evidence="4" id="KW-0378">Hydrolase</keyword>
<keyword evidence="4" id="KW-0865">Zymogen</keyword>
<accession>A0ABW2KR61</accession>
<feature type="signal peptide" evidence="5">
    <location>
        <begin position="1"/>
        <end position="30"/>
    </location>
</feature>
<keyword evidence="4" id="KW-0317">Glutathione biosynthesis</keyword>
<evidence type="ECO:0000256" key="5">
    <source>
        <dbReference type="SAM" id="SignalP"/>
    </source>
</evidence>
<dbReference type="Gene3D" id="1.10.246.130">
    <property type="match status" value="1"/>
</dbReference>
<dbReference type="NCBIfam" id="TIGR00066">
    <property type="entry name" value="g_glut_trans"/>
    <property type="match status" value="1"/>
</dbReference>
<proteinExistence type="inferred from homology"/>
<reference evidence="7" key="1">
    <citation type="journal article" date="2019" name="Int. J. Syst. Evol. Microbiol.">
        <title>The Global Catalogue of Microorganisms (GCM) 10K type strain sequencing project: providing services to taxonomists for standard genome sequencing and annotation.</title>
        <authorList>
            <consortium name="The Broad Institute Genomics Platform"/>
            <consortium name="The Broad Institute Genome Sequencing Center for Infectious Disease"/>
            <person name="Wu L."/>
            <person name="Ma J."/>
        </authorList>
    </citation>
    <scope>NUCLEOTIDE SEQUENCE [LARGE SCALE GENOMIC DNA]</scope>
    <source>
        <strain evidence="7">CGMCC 1.16275</strain>
    </source>
</reference>
<evidence type="ECO:0000256" key="4">
    <source>
        <dbReference type="RuleBase" id="RU368036"/>
    </source>
</evidence>
<dbReference type="InterPro" id="IPR043137">
    <property type="entry name" value="GGT_ssub_C"/>
</dbReference>
<dbReference type="EC" id="2.3.2.2" evidence="4"/>
<comment type="subunit">
    <text evidence="4">This enzyme consists of two polypeptide chains, which are synthesized in precursor form from a single polypeptide.</text>
</comment>
<dbReference type="InterPro" id="IPR029055">
    <property type="entry name" value="Ntn_hydrolases_N"/>
</dbReference>
<keyword evidence="7" id="KW-1185">Reference proteome</keyword>